<dbReference type="Proteomes" id="UP000188543">
    <property type="component" value="Unassembled WGS sequence"/>
</dbReference>
<name>A0A1V2W5S0_9BURK</name>
<organism evidence="1 2">
    <name type="scientific">Burkholderia cenocepacia</name>
    <dbReference type="NCBI Taxonomy" id="95486"/>
    <lineage>
        <taxon>Bacteria</taxon>
        <taxon>Pseudomonadati</taxon>
        <taxon>Pseudomonadota</taxon>
        <taxon>Betaproteobacteria</taxon>
        <taxon>Burkholderiales</taxon>
        <taxon>Burkholderiaceae</taxon>
        <taxon>Burkholderia</taxon>
        <taxon>Burkholderia cepacia complex</taxon>
    </lineage>
</organism>
<sequence>MLPDDEPARGPGETGRAPRYGMPGRGADGRRASGWSPVRLKRHLKTGGDAATGRSRGRPAGIVPERRGAPANLPQGGQFAALSAFMV</sequence>
<evidence type="ECO:0000313" key="2">
    <source>
        <dbReference type="Proteomes" id="UP000188543"/>
    </source>
</evidence>
<evidence type="ECO:0000313" key="1">
    <source>
        <dbReference type="EMBL" id="ONU87594.1"/>
    </source>
</evidence>
<accession>A0A1V2W5S0</accession>
<reference evidence="1 2" key="1">
    <citation type="submission" date="2016-08" db="EMBL/GenBank/DDBJ databases">
        <authorList>
            <person name="Seilhamer J.J."/>
        </authorList>
    </citation>
    <scope>NUCLEOTIDE SEQUENCE [LARGE SCALE GENOMIC DNA]</scope>
    <source>
        <strain evidence="1 2">VC14762</strain>
    </source>
</reference>
<dbReference type="EMBL" id="MUTJ01000041">
    <property type="protein sequence ID" value="ONU87594.1"/>
    <property type="molecule type" value="Genomic_DNA"/>
</dbReference>
<gene>
    <name evidence="1" type="ORF">A8E72_11655</name>
</gene>
<protein>
    <submittedName>
        <fullName evidence="1">Uncharacterized protein</fullName>
    </submittedName>
</protein>
<dbReference type="AlphaFoldDB" id="A0A1V2W5S0"/>
<comment type="caution">
    <text evidence="1">The sequence shown here is derived from an EMBL/GenBank/DDBJ whole genome shotgun (WGS) entry which is preliminary data.</text>
</comment>
<proteinExistence type="predicted"/>